<dbReference type="UniPathway" id="UPA00115">
    <property type="reaction ID" value="UER00408"/>
</dbReference>
<evidence type="ECO:0000313" key="11">
    <source>
        <dbReference type="Proteomes" id="UP000019805"/>
    </source>
</evidence>
<feature type="domain" description="Glucose-6-phosphate dehydrogenase NAD-binding" evidence="8">
    <location>
        <begin position="10"/>
        <end position="179"/>
    </location>
</feature>
<feature type="binding site" evidence="7">
    <location>
        <position position="47"/>
    </location>
    <ligand>
        <name>NADP(+)</name>
        <dbReference type="ChEBI" id="CHEBI:58349"/>
    </ligand>
</feature>
<dbReference type="GO" id="GO:0005829">
    <property type="term" value="C:cytosol"/>
    <property type="evidence" value="ECO:0007669"/>
    <property type="project" value="TreeGrafter"/>
</dbReference>
<dbReference type="PANTHER" id="PTHR23429">
    <property type="entry name" value="GLUCOSE-6-PHOSPHATE 1-DEHYDROGENASE G6PD"/>
    <property type="match status" value="1"/>
</dbReference>
<dbReference type="PATRIC" id="fig|1437824.5.peg.1011"/>
<accession>W8WVA8</accession>
<dbReference type="EMBL" id="HG916765">
    <property type="protein sequence ID" value="CDM23494.1"/>
    <property type="molecule type" value="Genomic_DNA"/>
</dbReference>
<dbReference type="PIRSF" id="PIRSF000110">
    <property type="entry name" value="G6PD"/>
    <property type="match status" value="1"/>
</dbReference>
<dbReference type="PANTHER" id="PTHR23429:SF0">
    <property type="entry name" value="GLUCOSE-6-PHOSPHATE 1-DEHYDROGENASE"/>
    <property type="match status" value="1"/>
</dbReference>
<dbReference type="HOGENOM" id="CLU_013524_5_0_4"/>
<dbReference type="Gene3D" id="3.30.360.10">
    <property type="entry name" value="Dihydrodipicolinate Reductase, domain 2"/>
    <property type="match status" value="1"/>
</dbReference>
<dbReference type="AlphaFoldDB" id="W8WVA8"/>
<evidence type="ECO:0000256" key="7">
    <source>
        <dbReference type="HAMAP-Rule" id="MF_00966"/>
    </source>
</evidence>
<dbReference type="InterPro" id="IPR022675">
    <property type="entry name" value="G6P_DH_C"/>
</dbReference>
<comment type="similarity">
    <text evidence="2 7">Belongs to the glucose-6-phosphate dehydrogenase family.</text>
</comment>
<comment type="catalytic activity">
    <reaction evidence="7">
        <text>D-glucose 6-phosphate + NADP(+) = 6-phospho-D-glucono-1,5-lactone + NADPH + H(+)</text>
        <dbReference type="Rhea" id="RHEA:15841"/>
        <dbReference type="ChEBI" id="CHEBI:15378"/>
        <dbReference type="ChEBI" id="CHEBI:57783"/>
        <dbReference type="ChEBI" id="CHEBI:57955"/>
        <dbReference type="ChEBI" id="CHEBI:58349"/>
        <dbReference type="ChEBI" id="CHEBI:61548"/>
        <dbReference type="EC" id="1.1.1.49"/>
    </reaction>
</comment>
<dbReference type="Gene3D" id="3.40.50.720">
    <property type="entry name" value="NAD(P)-binding Rossmann-like Domain"/>
    <property type="match status" value="1"/>
</dbReference>
<dbReference type="InterPro" id="IPR036291">
    <property type="entry name" value="NAD(P)-bd_dom_sf"/>
</dbReference>
<feature type="active site" description="Proton acceptor" evidence="7">
    <location>
        <position position="232"/>
    </location>
</feature>
<gene>
    <name evidence="7" type="primary">zwf</name>
    <name evidence="10" type="ORF">BN940_05126</name>
</gene>
<keyword evidence="5 7" id="KW-0560">Oxidoreductase</keyword>
<evidence type="ECO:0000256" key="4">
    <source>
        <dbReference type="ARBA" id="ARBA00022857"/>
    </source>
</evidence>
<protein>
    <recommendedName>
        <fullName evidence="7">Glucose-6-phosphate 1-dehydrogenase</fullName>
        <shortName evidence="7">G6PD</shortName>
        <ecNumber evidence="7">1.1.1.49</ecNumber>
    </recommendedName>
</protein>
<dbReference type="GO" id="GO:0009051">
    <property type="term" value="P:pentose-phosphate shunt, oxidative branch"/>
    <property type="evidence" value="ECO:0007669"/>
    <property type="project" value="TreeGrafter"/>
</dbReference>
<dbReference type="HAMAP" id="MF_00966">
    <property type="entry name" value="G6PD"/>
    <property type="match status" value="1"/>
</dbReference>
<dbReference type="GO" id="GO:0050661">
    <property type="term" value="F:NADP binding"/>
    <property type="evidence" value="ECO:0007669"/>
    <property type="project" value="UniProtKB-UniRule"/>
</dbReference>
<dbReference type="Pfam" id="PF00479">
    <property type="entry name" value="G6PD_N"/>
    <property type="match status" value="1"/>
</dbReference>
<keyword evidence="11" id="KW-1185">Reference proteome</keyword>
<dbReference type="NCBIfam" id="TIGR00871">
    <property type="entry name" value="zwf"/>
    <property type="match status" value="1"/>
</dbReference>
<feature type="binding site" evidence="7">
    <location>
        <position position="170"/>
    </location>
    <ligand>
        <name>substrate</name>
    </ligand>
</feature>
<feature type="binding site" evidence="7">
    <location>
        <position position="208"/>
    </location>
    <ligand>
        <name>substrate</name>
    </ligand>
</feature>
<keyword evidence="3 7" id="KW-0313">Glucose metabolism</keyword>
<dbReference type="SUPFAM" id="SSF55347">
    <property type="entry name" value="Glyceraldehyde-3-phosphate dehydrogenase-like, C-terminal domain"/>
    <property type="match status" value="1"/>
</dbReference>
<dbReference type="InterPro" id="IPR001282">
    <property type="entry name" value="G6P_DH"/>
</dbReference>
<dbReference type="STRING" id="1437824.BN940_05126"/>
<dbReference type="GO" id="GO:0004345">
    <property type="term" value="F:glucose-6-phosphate dehydrogenase activity"/>
    <property type="evidence" value="ECO:0007669"/>
    <property type="project" value="UniProtKB-UniRule"/>
</dbReference>
<dbReference type="eggNOG" id="COG0364">
    <property type="taxonomic scope" value="Bacteria"/>
</dbReference>
<evidence type="ECO:0000256" key="2">
    <source>
        <dbReference type="ARBA" id="ARBA00009975"/>
    </source>
</evidence>
<dbReference type="SUPFAM" id="SSF51735">
    <property type="entry name" value="NAD(P)-binding Rossmann-fold domains"/>
    <property type="match status" value="1"/>
</dbReference>
<evidence type="ECO:0000256" key="1">
    <source>
        <dbReference type="ARBA" id="ARBA00004937"/>
    </source>
</evidence>
<dbReference type="RefSeq" id="WP_043680766.1">
    <property type="nucleotide sequence ID" value="NZ_HG916765.1"/>
</dbReference>
<dbReference type="Proteomes" id="UP000019805">
    <property type="component" value="Chromosome"/>
</dbReference>
<comment type="pathway">
    <text evidence="1 7">Carbohydrate degradation; pentose phosphate pathway; D-ribulose 5-phosphate from D-glucose 6-phosphate (oxidative stage): step 1/3.</text>
</comment>
<feature type="domain" description="Glucose-6-phosphate dehydrogenase C-terminal" evidence="9">
    <location>
        <begin position="181"/>
        <end position="474"/>
    </location>
</feature>
<dbReference type="PRINTS" id="PR00079">
    <property type="entry name" value="G6PDHDRGNASE"/>
</dbReference>
<name>W8WVA8_CASD6</name>
<evidence type="ECO:0000259" key="8">
    <source>
        <dbReference type="Pfam" id="PF00479"/>
    </source>
</evidence>
<feature type="binding site" evidence="7">
    <location>
        <position position="328"/>
    </location>
    <ligand>
        <name>substrate</name>
    </ligand>
</feature>
<dbReference type="Pfam" id="PF02781">
    <property type="entry name" value="G6PD_C"/>
    <property type="match status" value="1"/>
</dbReference>
<feature type="binding site" evidence="7">
    <location>
        <position position="140"/>
    </location>
    <ligand>
        <name>NADP(+)</name>
        <dbReference type="ChEBI" id="CHEBI:58349"/>
    </ligand>
</feature>
<proteinExistence type="inferred from homology"/>
<reference evidence="10 11" key="1">
    <citation type="journal article" date="2014" name="BMC Microbiol.">
        <title>The oxygen-independent metabolism of cyclic monoterpenes in Castellaniella defragrans 65Phen.</title>
        <authorList>
            <person name="Petasch J."/>
            <person name="Disch E.M."/>
            <person name="Markert S."/>
            <person name="Becher D."/>
            <person name="Schweder T."/>
            <person name="Huttel B."/>
            <person name="Reinhardt R."/>
            <person name="Harder J."/>
        </authorList>
    </citation>
    <scope>NUCLEOTIDE SEQUENCE [LARGE SCALE GENOMIC DNA]</scope>
    <source>
        <strain evidence="10">65Phen</strain>
    </source>
</reference>
<dbReference type="PROSITE" id="PS00069">
    <property type="entry name" value="G6P_DEHYDROGENASE"/>
    <property type="match status" value="1"/>
</dbReference>
<dbReference type="InterPro" id="IPR019796">
    <property type="entry name" value="G6P_DH_AS"/>
</dbReference>
<comment type="function">
    <text evidence="7">Catalyzes the oxidation of glucose 6-phosphate to 6-phosphogluconolactone.</text>
</comment>
<keyword evidence="6 7" id="KW-0119">Carbohydrate metabolism</keyword>
<comment type="caution">
    <text evidence="7">Lacks conserved residue(s) required for the propagation of feature annotation.</text>
</comment>
<dbReference type="KEGG" id="cdn:BN940_05126"/>
<organism evidence="10 11">
    <name type="scientific">Castellaniella defragrans (strain DSM 12143 / CCUG 39792 / 65Phen)</name>
    <name type="common">Alcaligenes defragrans</name>
    <dbReference type="NCBI Taxonomy" id="1437824"/>
    <lineage>
        <taxon>Bacteria</taxon>
        <taxon>Pseudomonadati</taxon>
        <taxon>Pseudomonadota</taxon>
        <taxon>Betaproteobacteria</taxon>
        <taxon>Burkholderiales</taxon>
        <taxon>Alcaligenaceae</taxon>
        <taxon>Castellaniella</taxon>
    </lineage>
</organism>
<evidence type="ECO:0000256" key="6">
    <source>
        <dbReference type="ARBA" id="ARBA00023277"/>
    </source>
</evidence>
<dbReference type="OrthoDB" id="9802739at2"/>
<dbReference type="InterPro" id="IPR022674">
    <property type="entry name" value="G6P_DH_NAD-bd"/>
</dbReference>
<dbReference type="EC" id="1.1.1.49" evidence="7"/>
<evidence type="ECO:0000256" key="5">
    <source>
        <dbReference type="ARBA" id="ARBA00023002"/>
    </source>
</evidence>
<feature type="binding site" evidence="7">
    <location>
        <position position="227"/>
    </location>
    <ligand>
        <name>substrate</name>
    </ligand>
</feature>
<sequence length="484" mass="54226">MSALPDTDFILFGGTGDLAVRKLLPALYRLHCQGLLPDPMRIVASGRTPHDDDAYRAWLRAALEARGLLLRDWAGFEQRLHYQPLNVHQQEGFAALAARLRPDRTRVFYLSTAPSLFSPICRGLHAHDLILPDSRIAVEKPLGQDLASSQAINDDIGRYFLESQTYRVDHYLGKEAVQNLLALRFGNTLLEPLWRREWVRDVQITVAEQEGIGSRGEFYDHTGALRDMVQSHLLQMLCIIAMESPPSTHADAVRDEKLKVLAALEPLGGAAVLTHTVRGQYLASAAGPAYREEAGVQADSQVETFVALTARINNWRWAGVPFFLRTGKRMHRRLAEIVISFRDVPTSIFDTPLAGLQANRIVIRMQPQETLSLHLMAKRPGDGMRLQPVSLNLDFSKASQSRRLAAYEWLLGDILKGNLTLFVRRDEQEAAWRWIEPILRAWTEVGQAAEPYAAGSWGPAAAEAMLARHGLYWHTGLDLEGQDP</sequence>
<evidence type="ECO:0000313" key="10">
    <source>
        <dbReference type="EMBL" id="CDM23494.1"/>
    </source>
</evidence>
<dbReference type="GO" id="GO:0006006">
    <property type="term" value="P:glucose metabolic process"/>
    <property type="evidence" value="ECO:0007669"/>
    <property type="project" value="UniProtKB-KW"/>
</dbReference>
<evidence type="ECO:0000259" key="9">
    <source>
        <dbReference type="Pfam" id="PF02781"/>
    </source>
</evidence>
<feature type="binding site" evidence="7">
    <location>
        <position position="174"/>
    </location>
    <ligand>
        <name>substrate</name>
    </ligand>
</feature>
<evidence type="ECO:0000256" key="3">
    <source>
        <dbReference type="ARBA" id="ARBA00022526"/>
    </source>
</evidence>
<keyword evidence="4 7" id="KW-0521">NADP</keyword>